<reference evidence="1 3" key="1">
    <citation type="submission" date="2015-06" db="EMBL/GenBank/DDBJ databases">
        <title>Genome sequence of Mycobacterium kumamotonense strain Roo.</title>
        <authorList>
            <person name="Greninger A.L."/>
            <person name="Cunningham G."/>
            <person name="Miller S."/>
        </authorList>
    </citation>
    <scope>NUCLEOTIDE SEQUENCE [LARGE SCALE GENOMIC DNA]</scope>
    <source>
        <strain evidence="1 3">Roo</strain>
    </source>
</reference>
<dbReference type="PATRIC" id="fig|354243.3.peg.5227"/>
<name>A0A1B8S8N9_9MYCO</name>
<dbReference type="EMBL" id="MVHU01000013">
    <property type="protein sequence ID" value="ORA79880.1"/>
    <property type="molecule type" value="Genomic_DNA"/>
</dbReference>
<dbReference type="AlphaFoldDB" id="A0A1B8S8N9"/>
<evidence type="ECO:0000313" key="2">
    <source>
        <dbReference type="EMBL" id="ORA79880.1"/>
    </source>
</evidence>
<evidence type="ECO:0000313" key="1">
    <source>
        <dbReference type="EMBL" id="OBY29111.1"/>
    </source>
</evidence>
<dbReference type="Proteomes" id="UP000192713">
    <property type="component" value="Unassembled WGS sequence"/>
</dbReference>
<reference evidence="2 4" key="2">
    <citation type="submission" date="2017-02" db="EMBL/GenBank/DDBJ databases">
        <title>The new phylogeny of genus Mycobacterium.</title>
        <authorList>
            <person name="Tortoli E."/>
            <person name="Trovato A."/>
            <person name="Cirillo D.M."/>
        </authorList>
    </citation>
    <scope>NUCLEOTIDE SEQUENCE [LARGE SCALE GENOMIC DNA]</scope>
    <source>
        <strain evidence="2 4">DSM 45093</strain>
    </source>
</reference>
<keyword evidence="3" id="KW-1185">Reference proteome</keyword>
<dbReference type="EMBL" id="LFOE01000184">
    <property type="protein sequence ID" value="OBY29111.1"/>
    <property type="molecule type" value="Genomic_DNA"/>
</dbReference>
<dbReference type="Proteomes" id="UP000092668">
    <property type="component" value="Unassembled WGS sequence"/>
</dbReference>
<accession>A0A1B8S8N9</accession>
<evidence type="ECO:0000313" key="3">
    <source>
        <dbReference type="Proteomes" id="UP000092668"/>
    </source>
</evidence>
<comment type="caution">
    <text evidence="1">The sequence shown here is derived from an EMBL/GenBank/DDBJ whole genome shotgun (WGS) entry which is preliminary data.</text>
</comment>
<organism evidence="1 3">
    <name type="scientific">Mycolicibacter kumamotonensis</name>
    <dbReference type="NCBI Taxonomy" id="354243"/>
    <lineage>
        <taxon>Bacteria</taxon>
        <taxon>Bacillati</taxon>
        <taxon>Actinomycetota</taxon>
        <taxon>Actinomycetes</taxon>
        <taxon>Mycobacteriales</taxon>
        <taxon>Mycobacteriaceae</taxon>
        <taxon>Mycolicibacter</taxon>
    </lineage>
</organism>
<dbReference type="RefSeq" id="WP_065289917.1">
    <property type="nucleotide sequence ID" value="NZ_LFOE01000184.1"/>
</dbReference>
<evidence type="ECO:0000313" key="4">
    <source>
        <dbReference type="Proteomes" id="UP000192713"/>
    </source>
</evidence>
<gene>
    <name evidence="1" type="ORF">ACT18_24875</name>
    <name evidence="2" type="ORF">BST28_10610</name>
</gene>
<dbReference type="OrthoDB" id="163010at2"/>
<protein>
    <submittedName>
        <fullName evidence="1">Uncharacterized protein</fullName>
    </submittedName>
</protein>
<proteinExistence type="predicted"/>
<sequence>MSLVTIGPLYVWRCALRRAAVVQYFTTSEGAEHNRELIEDVLGELAARDPGGVEYQVLMFDGGVGFMHVVAFDGTSDPFAECVAYREFHRALAERLAAPPVVMYAVLIGSYHSASVAR</sequence>